<sequence>MTILRMNKKPNAERKGPVTLIASLTVAGSISAIIKPCMCSEKAALRFLEIIGKEGCTHLDGSYGVAGAVMSADWILQGIVTLSRQRMPDLLMV</sequence>
<proteinExistence type="predicted"/>
<protein>
    <submittedName>
        <fullName evidence="1">Uncharacterized protein</fullName>
    </submittedName>
</protein>
<gene>
    <name evidence="1" type="ORF">B296_00053677</name>
</gene>
<dbReference type="Proteomes" id="UP000287651">
    <property type="component" value="Unassembled WGS sequence"/>
</dbReference>
<dbReference type="EMBL" id="AMZH03014498">
    <property type="protein sequence ID" value="RRT47534.1"/>
    <property type="molecule type" value="Genomic_DNA"/>
</dbReference>
<comment type="caution">
    <text evidence="1">The sequence shown here is derived from an EMBL/GenBank/DDBJ whole genome shotgun (WGS) entry which is preliminary data.</text>
</comment>
<reference evidence="1 2" key="1">
    <citation type="journal article" date="2014" name="Agronomy (Basel)">
        <title>A Draft Genome Sequence for Ensete ventricosum, the Drought-Tolerant Tree Against Hunger.</title>
        <authorList>
            <person name="Harrison J."/>
            <person name="Moore K.A."/>
            <person name="Paszkiewicz K."/>
            <person name="Jones T."/>
            <person name="Grant M."/>
            <person name="Ambacheew D."/>
            <person name="Muzemil S."/>
            <person name="Studholme D.J."/>
        </authorList>
    </citation>
    <scope>NUCLEOTIDE SEQUENCE [LARGE SCALE GENOMIC DNA]</scope>
</reference>
<name>A0A426Y734_ENSVE</name>
<evidence type="ECO:0000313" key="1">
    <source>
        <dbReference type="EMBL" id="RRT47534.1"/>
    </source>
</evidence>
<organism evidence="1 2">
    <name type="scientific">Ensete ventricosum</name>
    <name type="common">Abyssinian banana</name>
    <name type="synonym">Musa ensete</name>
    <dbReference type="NCBI Taxonomy" id="4639"/>
    <lineage>
        <taxon>Eukaryota</taxon>
        <taxon>Viridiplantae</taxon>
        <taxon>Streptophyta</taxon>
        <taxon>Embryophyta</taxon>
        <taxon>Tracheophyta</taxon>
        <taxon>Spermatophyta</taxon>
        <taxon>Magnoliopsida</taxon>
        <taxon>Liliopsida</taxon>
        <taxon>Zingiberales</taxon>
        <taxon>Musaceae</taxon>
        <taxon>Ensete</taxon>
    </lineage>
</organism>
<dbReference type="AlphaFoldDB" id="A0A426Y734"/>
<evidence type="ECO:0000313" key="2">
    <source>
        <dbReference type="Proteomes" id="UP000287651"/>
    </source>
</evidence>
<accession>A0A426Y734</accession>